<dbReference type="RefSeq" id="WP_136936361.1">
    <property type="nucleotide sequence ID" value="NZ_SSMQ01000136.1"/>
</dbReference>
<dbReference type="PANTHER" id="PTHR43130">
    <property type="entry name" value="ARAC-FAMILY TRANSCRIPTIONAL REGULATOR"/>
    <property type="match status" value="1"/>
</dbReference>
<dbReference type="InterPro" id="IPR052158">
    <property type="entry name" value="INH-QAR"/>
</dbReference>
<sequence>MNQQDEGKRDLLPSTTHKLQIGIFVCPGYFPVDIIGLQTAFGVLPDAEVHLVWKNKEPITGFPTFPTRATSTFSECPRDLDVLNIGAVPPEILEDDESLAFIADRGSRARWVTSVCGGSLVLGAAGLLRGYRATSNFHVVDLLEHFGATPVRGGRVVEDRNRLTAGPVVGSLEIALRLIHDLCGEEVARESELQMEYAPHPPYRTGSPELAGPELTTRALARFAPVTEMARKAVERFVARRPAA</sequence>
<protein>
    <submittedName>
        <fullName evidence="2">DJ-1/PfpI family protein</fullName>
    </submittedName>
</protein>
<dbReference type="SUPFAM" id="SSF52317">
    <property type="entry name" value="Class I glutamine amidotransferase-like"/>
    <property type="match status" value="1"/>
</dbReference>
<keyword evidence="3" id="KW-1185">Reference proteome</keyword>
<dbReference type="PANTHER" id="PTHR43130:SF2">
    <property type="entry name" value="DJ-1_PFPI DOMAIN-CONTAINING PROTEIN"/>
    <property type="match status" value="1"/>
</dbReference>
<name>A0A4U1IEK3_9BACT</name>
<proteinExistence type="predicted"/>
<dbReference type="InterPro" id="IPR029062">
    <property type="entry name" value="Class_I_gatase-like"/>
</dbReference>
<dbReference type="GO" id="GO:0006355">
    <property type="term" value="P:regulation of DNA-templated transcription"/>
    <property type="evidence" value="ECO:0007669"/>
    <property type="project" value="TreeGrafter"/>
</dbReference>
<evidence type="ECO:0000313" key="3">
    <source>
        <dbReference type="Proteomes" id="UP000309215"/>
    </source>
</evidence>
<reference evidence="2 3" key="1">
    <citation type="submission" date="2019-04" db="EMBL/GenBank/DDBJ databases">
        <authorList>
            <person name="Li Y."/>
            <person name="Wang J."/>
        </authorList>
    </citation>
    <scope>NUCLEOTIDE SEQUENCE [LARGE SCALE GENOMIC DNA]</scope>
    <source>
        <strain evidence="2 3">DSM 14668</strain>
    </source>
</reference>
<dbReference type="OrthoDB" id="186587at2"/>
<feature type="domain" description="DJ-1/PfpI" evidence="1">
    <location>
        <begin position="34"/>
        <end position="179"/>
    </location>
</feature>
<comment type="caution">
    <text evidence="2">The sequence shown here is derived from an EMBL/GenBank/DDBJ whole genome shotgun (WGS) entry which is preliminary data.</text>
</comment>
<evidence type="ECO:0000313" key="2">
    <source>
        <dbReference type="EMBL" id="TKC92123.1"/>
    </source>
</evidence>
<evidence type="ECO:0000259" key="1">
    <source>
        <dbReference type="Pfam" id="PF01965"/>
    </source>
</evidence>
<dbReference type="InterPro" id="IPR002818">
    <property type="entry name" value="DJ-1/PfpI"/>
</dbReference>
<organism evidence="2 3">
    <name type="scientific">Polyangium fumosum</name>
    <dbReference type="NCBI Taxonomy" id="889272"/>
    <lineage>
        <taxon>Bacteria</taxon>
        <taxon>Pseudomonadati</taxon>
        <taxon>Myxococcota</taxon>
        <taxon>Polyangia</taxon>
        <taxon>Polyangiales</taxon>
        <taxon>Polyangiaceae</taxon>
        <taxon>Polyangium</taxon>
    </lineage>
</organism>
<dbReference type="EMBL" id="SSMQ01000136">
    <property type="protein sequence ID" value="TKC92123.1"/>
    <property type="molecule type" value="Genomic_DNA"/>
</dbReference>
<gene>
    <name evidence="2" type="ORF">E8A74_50340</name>
</gene>
<dbReference type="Pfam" id="PF01965">
    <property type="entry name" value="DJ-1_PfpI"/>
    <property type="match status" value="1"/>
</dbReference>
<dbReference type="Proteomes" id="UP000309215">
    <property type="component" value="Unassembled WGS sequence"/>
</dbReference>
<accession>A0A4U1IEK3</accession>
<dbReference type="Gene3D" id="3.40.50.880">
    <property type="match status" value="1"/>
</dbReference>
<dbReference type="CDD" id="cd03139">
    <property type="entry name" value="GATase1_PfpI_2"/>
    <property type="match status" value="1"/>
</dbReference>
<dbReference type="AlphaFoldDB" id="A0A4U1IEK3"/>